<protein>
    <submittedName>
        <fullName evidence="2">Uncharacterized protein</fullName>
    </submittedName>
</protein>
<comment type="caution">
    <text evidence="2">The sequence shown here is derived from an EMBL/GenBank/DDBJ whole genome shotgun (WGS) entry which is preliminary data.</text>
</comment>
<organism evidence="2">
    <name type="scientific">marine sediment metagenome</name>
    <dbReference type="NCBI Taxonomy" id="412755"/>
    <lineage>
        <taxon>unclassified sequences</taxon>
        <taxon>metagenomes</taxon>
        <taxon>ecological metagenomes</taxon>
    </lineage>
</organism>
<dbReference type="AlphaFoldDB" id="X1NBG9"/>
<keyword evidence="1" id="KW-0175">Coiled coil</keyword>
<gene>
    <name evidence="2" type="ORF">S06H3_20717</name>
</gene>
<feature type="non-terminal residue" evidence="2">
    <location>
        <position position="1"/>
    </location>
</feature>
<name>X1NBG9_9ZZZZ</name>
<proteinExistence type="predicted"/>
<feature type="coiled-coil region" evidence="1">
    <location>
        <begin position="28"/>
        <end position="76"/>
    </location>
</feature>
<dbReference type="EMBL" id="BARV01010768">
    <property type="protein sequence ID" value="GAI15994.1"/>
    <property type="molecule type" value="Genomic_DNA"/>
</dbReference>
<reference evidence="2" key="1">
    <citation type="journal article" date="2014" name="Front. Microbiol.">
        <title>High frequency of phylogenetically diverse reductive dehalogenase-homologous genes in deep subseafloor sedimentary metagenomes.</title>
        <authorList>
            <person name="Kawai M."/>
            <person name="Futagami T."/>
            <person name="Toyoda A."/>
            <person name="Takaki Y."/>
            <person name="Nishi S."/>
            <person name="Hori S."/>
            <person name="Arai W."/>
            <person name="Tsubouchi T."/>
            <person name="Morono Y."/>
            <person name="Uchiyama I."/>
            <person name="Ito T."/>
            <person name="Fujiyama A."/>
            <person name="Inagaki F."/>
            <person name="Takami H."/>
        </authorList>
    </citation>
    <scope>NUCLEOTIDE SEQUENCE</scope>
    <source>
        <strain evidence="2">Expedition CK06-06</strain>
    </source>
</reference>
<evidence type="ECO:0000313" key="2">
    <source>
        <dbReference type="EMBL" id="GAI15994.1"/>
    </source>
</evidence>
<sequence length="205" mass="23618">DELLKVNANNVYKIRMYEKELGTIRKVLKSYVVQIDSLNLANQELRAENLEVRQELRRVETEKQELTEVKDELSSKVEMASILNAKNIVITPLNKKSKENNRTTRVVKLRVCFTLRENPILEQGPKIIYIRIVRPDDVILTSGVNFFDFQGEQIVYSASREVSYENVDVDMCIYWNNDGQLVPGTYQVHLYANGNEIGTSSFGLK</sequence>
<evidence type="ECO:0000256" key="1">
    <source>
        <dbReference type="SAM" id="Coils"/>
    </source>
</evidence>
<accession>X1NBG9</accession>